<evidence type="ECO:0000313" key="3">
    <source>
        <dbReference type="Proteomes" id="UP000700059"/>
    </source>
</evidence>
<comment type="caution">
    <text evidence="2">The sequence shown here is derived from an EMBL/GenBank/DDBJ whole genome shotgun (WGS) entry which is preliminary data.</text>
</comment>
<evidence type="ECO:0000256" key="1">
    <source>
        <dbReference type="SAM" id="Coils"/>
    </source>
</evidence>
<dbReference type="RefSeq" id="WP_221532794.1">
    <property type="nucleotide sequence ID" value="NZ_JAIGYP010000017.1"/>
</dbReference>
<keyword evidence="1" id="KW-0175">Coiled coil</keyword>
<dbReference type="Proteomes" id="UP000700059">
    <property type="component" value="Unassembled WGS sequence"/>
</dbReference>
<keyword evidence="3" id="KW-1185">Reference proteome</keyword>
<dbReference type="EMBL" id="JAIGYQ010000017">
    <property type="protein sequence ID" value="MBX7491543.1"/>
    <property type="molecule type" value="Genomic_DNA"/>
</dbReference>
<name>A0ABS7JQA7_9HELI</name>
<feature type="coiled-coil region" evidence="1">
    <location>
        <begin position="89"/>
        <end position="116"/>
    </location>
</feature>
<reference evidence="2 3" key="1">
    <citation type="submission" date="2021-08" db="EMBL/GenBank/DDBJ databases">
        <title>Helicobacter spp. isolated from feces of Anatolian Ground Squirrel (Spermophilus xanthoprymnus) in Turkey.</title>
        <authorList>
            <person name="Aydin F."/>
            <person name="Abay S."/>
            <person name="Kayman T."/>
            <person name="Karakaya E."/>
            <person name="Saticioglu I.B."/>
        </authorList>
    </citation>
    <scope>NUCLEOTIDE SEQUENCE [LARGE SCALE GENOMIC DNA]</scope>
    <source>
        <strain evidence="2 3">Faydin-H70</strain>
    </source>
</reference>
<evidence type="ECO:0000313" key="2">
    <source>
        <dbReference type="EMBL" id="MBX7491543.1"/>
    </source>
</evidence>
<organism evidence="2 3">
    <name type="scientific">Helicobacter turcicus</name>
    <dbReference type="NCBI Taxonomy" id="2867412"/>
    <lineage>
        <taxon>Bacteria</taxon>
        <taxon>Pseudomonadati</taxon>
        <taxon>Campylobacterota</taxon>
        <taxon>Epsilonproteobacteria</taxon>
        <taxon>Campylobacterales</taxon>
        <taxon>Helicobacteraceae</taxon>
        <taxon>Helicobacter</taxon>
    </lineage>
</organism>
<proteinExistence type="predicted"/>
<sequence length="307" mass="35802">MRVNNQTNVYANYEGSNVLLNRNTNLEAKHNKEQKVEISDEELLKQVREYYNYPTLNNERMIFLVSEPSTYVWKQEIATKSANIEIPTKNEYEQSLRFLEQQMDKIMAEVARENYDLIQLAKQIEKVEFAPKTAREYTQEEKDLMGDGGTEGYSKLLYIMDAYSVREIRENPPTKTYTEKEAKDMALNHSLPEEDYSVFFSHIADKLSPQQRGEIIEAIAKVQSYEEENGAQIYNVLLKKNQETGQWEYSSLINKSLNAESLIIRYSHLTFQSVLDILENKEKLESNSTSDSIMQTLLRESKDNKKI</sequence>
<protein>
    <submittedName>
        <fullName evidence="2">Uncharacterized protein</fullName>
    </submittedName>
</protein>
<gene>
    <name evidence="2" type="ORF">K4G57_08745</name>
</gene>
<accession>A0ABS7JQA7</accession>